<dbReference type="RefSeq" id="WP_168721600.1">
    <property type="nucleotide sequence ID" value="NZ_JAAXPN010000002.1"/>
</dbReference>
<keyword evidence="1" id="KW-0812">Transmembrane</keyword>
<feature type="transmembrane region" description="Helical" evidence="1">
    <location>
        <begin position="104"/>
        <end position="122"/>
    </location>
</feature>
<name>A0A7X6N209_9LACO</name>
<reference evidence="2 3" key="1">
    <citation type="submission" date="2020-04" db="EMBL/GenBank/DDBJ databases">
        <title>MicrobeNet Type strains.</title>
        <authorList>
            <person name="Nicholson A.C."/>
        </authorList>
    </citation>
    <scope>NUCLEOTIDE SEQUENCE [LARGE SCALE GENOMIC DNA]</scope>
    <source>
        <strain evidence="2 3">CCUG 61472</strain>
    </source>
</reference>
<dbReference type="EMBL" id="JAAXPN010000002">
    <property type="protein sequence ID" value="NKZ23799.1"/>
    <property type="molecule type" value="Genomic_DNA"/>
</dbReference>
<dbReference type="InterPro" id="IPR009732">
    <property type="entry name" value="DUF1304"/>
</dbReference>
<accession>A0A7X6N209</accession>
<proteinExistence type="predicted"/>
<dbReference type="AlphaFoldDB" id="A0A7X6N209"/>
<keyword evidence="3" id="KW-1185">Reference proteome</keyword>
<evidence type="ECO:0000313" key="3">
    <source>
        <dbReference type="Proteomes" id="UP000549765"/>
    </source>
</evidence>
<dbReference type="Proteomes" id="UP000549765">
    <property type="component" value="Unassembled WGS sequence"/>
</dbReference>
<comment type="caution">
    <text evidence="2">The sequence shown here is derived from an EMBL/GenBank/DDBJ whole genome shotgun (WGS) entry which is preliminary data.</text>
</comment>
<gene>
    <name evidence="2" type="ORF">HF964_03120</name>
</gene>
<dbReference type="Pfam" id="PF06993">
    <property type="entry name" value="DUF1304"/>
    <property type="match status" value="1"/>
</dbReference>
<dbReference type="PANTHER" id="PTHR38446">
    <property type="entry name" value="BLL0914 PROTEIN"/>
    <property type="match status" value="1"/>
</dbReference>
<feature type="transmembrane region" description="Helical" evidence="1">
    <location>
        <begin position="79"/>
        <end position="98"/>
    </location>
</feature>
<keyword evidence="1" id="KW-1133">Transmembrane helix</keyword>
<sequence>MSLISIIFATIVGVEALGIMLMEMFFSPAQLAKEFDLPNEFTVQHEAKVLMANQGLYNGFVGVMTLLAVYAFPIDARYITTLACIIFVVIAAVFGAISGSKPKILLMQGTPAIVTLIILVVFK</sequence>
<dbReference type="PANTHER" id="PTHR38446:SF1">
    <property type="entry name" value="BLL0914 PROTEIN"/>
    <property type="match status" value="1"/>
</dbReference>
<keyword evidence="1" id="KW-0472">Membrane</keyword>
<evidence type="ECO:0000313" key="2">
    <source>
        <dbReference type="EMBL" id="NKZ23799.1"/>
    </source>
</evidence>
<feature type="transmembrane region" description="Helical" evidence="1">
    <location>
        <begin position="56"/>
        <end position="72"/>
    </location>
</feature>
<protein>
    <submittedName>
        <fullName evidence="2">DUF1304 domain-containing protein</fullName>
    </submittedName>
</protein>
<evidence type="ECO:0000256" key="1">
    <source>
        <dbReference type="SAM" id="Phobius"/>
    </source>
</evidence>
<organism evidence="2 3">
    <name type="scientific">Periweissella fabalis</name>
    <dbReference type="NCBI Taxonomy" id="1070421"/>
    <lineage>
        <taxon>Bacteria</taxon>
        <taxon>Bacillati</taxon>
        <taxon>Bacillota</taxon>
        <taxon>Bacilli</taxon>
        <taxon>Lactobacillales</taxon>
        <taxon>Lactobacillaceae</taxon>
        <taxon>Periweissella</taxon>
    </lineage>
</organism>